<dbReference type="NCBIfam" id="TIGR00536">
    <property type="entry name" value="hemK_fam"/>
    <property type="match status" value="1"/>
</dbReference>
<dbReference type="GO" id="GO:0003676">
    <property type="term" value="F:nucleic acid binding"/>
    <property type="evidence" value="ECO:0007669"/>
    <property type="project" value="InterPro"/>
</dbReference>
<dbReference type="AlphaFoldDB" id="A0A4R3L881"/>
<accession>A0A4R3L881</accession>
<dbReference type="PANTHER" id="PTHR18895:SF74">
    <property type="entry name" value="MTRF1L RELEASE FACTOR GLUTAMINE METHYLTRANSFERASE"/>
    <property type="match status" value="1"/>
</dbReference>
<dbReference type="InterPro" id="IPR002052">
    <property type="entry name" value="DNA_methylase_N6_adenine_CS"/>
</dbReference>
<dbReference type="InterPro" id="IPR029063">
    <property type="entry name" value="SAM-dependent_MTases_sf"/>
</dbReference>
<dbReference type="GO" id="GO:0032259">
    <property type="term" value="P:methylation"/>
    <property type="evidence" value="ECO:0007669"/>
    <property type="project" value="UniProtKB-KW"/>
</dbReference>
<comment type="caution">
    <text evidence="8">The sequence shown here is derived from an EMBL/GenBank/DDBJ whole genome shotgun (WGS) entry which is preliminary data.</text>
</comment>
<dbReference type="InterPro" id="IPR019874">
    <property type="entry name" value="RF_methyltr_PrmC"/>
</dbReference>
<dbReference type="SUPFAM" id="SSF53335">
    <property type="entry name" value="S-adenosyl-L-methionine-dependent methyltransferases"/>
    <property type="match status" value="1"/>
</dbReference>
<feature type="binding site" evidence="5">
    <location>
        <begin position="123"/>
        <end position="127"/>
    </location>
    <ligand>
        <name>S-adenosyl-L-methionine</name>
        <dbReference type="ChEBI" id="CHEBI:59789"/>
    </ligand>
</feature>
<evidence type="ECO:0000259" key="6">
    <source>
        <dbReference type="Pfam" id="PF05175"/>
    </source>
</evidence>
<dbReference type="RefSeq" id="WP_123522966.1">
    <property type="nucleotide sequence ID" value="NZ_JBHLWF010000027.1"/>
</dbReference>
<dbReference type="EC" id="2.1.1.297" evidence="5"/>
<dbReference type="Pfam" id="PF17827">
    <property type="entry name" value="PrmC_N"/>
    <property type="match status" value="1"/>
</dbReference>
<keyword evidence="1 5" id="KW-0489">Methyltransferase</keyword>
<keyword evidence="2 5" id="KW-0808">Transferase</keyword>
<evidence type="ECO:0000259" key="7">
    <source>
        <dbReference type="Pfam" id="PF17827"/>
    </source>
</evidence>
<dbReference type="InterPro" id="IPR004556">
    <property type="entry name" value="HemK-like"/>
</dbReference>
<dbReference type="FunFam" id="3.40.50.150:FF:000053">
    <property type="entry name" value="Release factor glutamine methyltransferase"/>
    <property type="match status" value="1"/>
</dbReference>
<organism evidence="8 9">
    <name type="scientific">Pseudofulvimonas gallinarii</name>
    <dbReference type="NCBI Taxonomy" id="634155"/>
    <lineage>
        <taxon>Bacteria</taxon>
        <taxon>Pseudomonadati</taxon>
        <taxon>Pseudomonadota</taxon>
        <taxon>Gammaproteobacteria</taxon>
        <taxon>Lysobacterales</taxon>
        <taxon>Rhodanobacteraceae</taxon>
        <taxon>Pseudofulvimonas</taxon>
    </lineage>
</organism>
<dbReference type="CDD" id="cd02440">
    <property type="entry name" value="AdoMet_MTases"/>
    <property type="match status" value="1"/>
</dbReference>
<protein>
    <recommendedName>
        <fullName evidence="5">Release factor glutamine methyltransferase</fullName>
        <shortName evidence="5">RF MTase</shortName>
        <ecNumber evidence="5">2.1.1.297</ecNumber>
    </recommendedName>
    <alternativeName>
        <fullName evidence="5">N5-glutamine methyltransferase PrmC</fullName>
    </alternativeName>
    <alternativeName>
        <fullName evidence="5">Protein-(glutamine-N5) MTase PrmC</fullName>
    </alternativeName>
    <alternativeName>
        <fullName evidence="5">Protein-glutamine N-methyltransferase PrmC</fullName>
    </alternativeName>
</protein>
<dbReference type="InterPro" id="IPR050320">
    <property type="entry name" value="N5-glutamine_MTase"/>
</dbReference>
<evidence type="ECO:0000256" key="1">
    <source>
        <dbReference type="ARBA" id="ARBA00022603"/>
    </source>
</evidence>
<dbReference type="InterPro" id="IPR007848">
    <property type="entry name" value="Small_mtfrase_dom"/>
</dbReference>
<sequence>MTGTTPVTIAELRRLGRQRLPGADGAADVEVLLSAASGRSRAWLRAHDDALAESGWLPRFMDWLQRRAQGEPIAYLTGEREFWSLPLKVTPDVLIPRADTETLVEEVLRRLPQRSGARLADLGTGSGAVALSVARERPQAYVLASDASSAALAVARGNAERLGLSQVVFRPGDWYQALAGETRFDAIASNPPYIASNDPHLGEGDLRFEPASALVSGRDGLDAIRVLVAGAAAHLVPGGWLLLEHGFSQGAAVRGLMRAAGLVDAASTRDLGGHERVSYARTRP</sequence>
<feature type="binding site" evidence="5">
    <location>
        <position position="174"/>
    </location>
    <ligand>
        <name>S-adenosyl-L-methionine</name>
        <dbReference type="ChEBI" id="CHEBI:59789"/>
    </ligand>
</feature>
<dbReference type="Pfam" id="PF05175">
    <property type="entry name" value="MTS"/>
    <property type="match status" value="1"/>
</dbReference>
<evidence type="ECO:0000256" key="5">
    <source>
        <dbReference type="HAMAP-Rule" id="MF_02126"/>
    </source>
</evidence>
<evidence type="ECO:0000256" key="4">
    <source>
        <dbReference type="ARBA" id="ARBA00048391"/>
    </source>
</evidence>
<dbReference type="NCBIfam" id="TIGR03534">
    <property type="entry name" value="RF_mod_PrmC"/>
    <property type="match status" value="1"/>
</dbReference>
<dbReference type="PROSITE" id="PS00092">
    <property type="entry name" value="N6_MTASE"/>
    <property type="match status" value="1"/>
</dbReference>
<gene>
    <name evidence="5" type="primary">prmC</name>
    <name evidence="8" type="ORF">EDC25_12230</name>
</gene>
<feature type="binding site" evidence="5">
    <location>
        <begin position="190"/>
        <end position="193"/>
    </location>
    <ligand>
        <name>substrate</name>
    </ligand>
</feature>
<feature type="domain" description="Release factor glutamine methyltransferase N-terminal" evidence="7">
    <location>
        <begin position="11"/>
        <end position="78"/>
    </location>
</feature>
<dbReference type="EMBL" id="SMAF01000022">
    <property type="protein sequence ID" value="TCS94434.1"/>
    <property type="molecule type" value="Genomic_DNA"/>
</dbReference>
<dbReference type="GO" id="GO:0102559">
    <property type="term" value="F:peptide chain release factor N(5)-glutamine methyltransferase activity"/>
    <property type="evidence" value="ECO:0007669"/>
    <property type="project" value="UniProtKB-EC"/>
</dbReference>
<reference evidence="8 9" key="1">
    <citation type="submission" date="2019-03" db="EMBL/GenBank/DDBJ databases">
        <title>Genomic Encyclopedia of Type Strains, Phase IV (KMG-IV): sequencing the most valuable type-strain genomes for metagenomic binning, comparative biology and taxonomic classification.</title>
        <authorList>
            <person name="Goeker M."/>
        </authorList>
    </citation>
    <scope>NUCLEOTIDE SEQUENCE [LARGE SCALE GENOMIC DNA]</scope>
    <source>
        <strain evidence="8 9">DSM 21944</strain>
    </source>
</reference>
<feature type="domain" description="Methyltransferase small" evidence="6">
    <location>
        <begin position="108"/>
        <end position="197"/>
    </location>
</feature>
<dbReference type="HAMAP" id="MF_02126">
    <property type="entry name" value="RF_methyltr_PrmC"/>
    <property type="match status" value="1"/>
</dbReference>
<dbReference type="InterPro" id="IPR040758">
    <property type="entry name" value="PrmC_N"/>
</dbReference>
<dbReference type="Proteomes" id="UP000294599">
    <property type="component" value="Unassembled WGS sequence"/>
</dbReference>
<evidence type="ECO:0000313" key="9">
    <source>
        <dbReference type="Proteomes" id="UP000294599"/>
    </source>
</evidence>
<evidence type="ECO:0000313" key="8">
    <source>
        <dbReference type="EMBL" id="TCS94434.1"/>
    </source>
</evidence>
<feature type="binding site" evidence="5">
    <location>
        <position position="190"/>
    </location>
    <ligand>
        <name>S-adenosyl-L-methionine</name>
        <dbReference type="ChEBI" id="CHEBI:59789"/>
    </ligand>
</feature>
<dbReference type="Gene3D" id="3.40.50.150">
    <property type="entry name" value="Vaccinia Virus protein VP39"/>
    <property type="match status" value="1"/>
</dbReference>
<evidence type="ECO:0000256" key="3">
    <source>
        <dbReference type="ARBA" id="ARBA00022691"/>
    </source>
</evidence>
<keyword evidence="3 5" id="KW-0949">S-adenosyl-L-methionine</keyword>
<name>A0A4R3L881_9GAMM</name>
<evidence type="ECO:0000256" key="2">
    <source>
        <dbReference type="ARBA" id="ARBA00022679"/>
    </source>
</evidence>
<dbReference type="PANTHER" id="PTHR18895">
    <property type="entry name" value="HEMK METHYLTRANSFERASE"/>
    <property type="match status" value="1"/>
</dbReference>
<dbReference type="Gene3D" id="1.10.8.10">
    <property type="entry name" value="DNA helicase RuvA subunit, C-terminal domain"/>
    <property type="match status" value="1"/>
</dbReference>
<comment type="catalytic activity">
    <reaction evidence="4 5">
        <text>L-glutaminyl-[peptide chain release factor] + S-adenosyl-L-methionine = N(5)-methyl-L-glutaminyl-[peptide chain release factor] + S-adenosyl-L-homocysteine + H(+)</text>
        <dbReference type="Rhea" id="RHEA:42896"/>
        <dbReference type="Rhea" id="RHEA-COMP:10271"/>
        <dbReference type="Rhea" id="RHEA-COMP:10272"/>
        <dbReference type="ChEBI" id="CHEBI:15378"/>
        <dbReference type="ChEBI" id="CHEBI:30011"/>
        <dbReference type="ChEBI" id="CHEBI:57856"/>
        <dbReference type="ChEBI" id="CHEBI:59789"/>
        <dbReference type="ChEBI" id="CHEBI:61891"/>
        <dbReference type="EC" id="2.1.1.297"/>
    </reaction>
</comment>
<comment type="function">
    <text evidence="5">Methylates the class 1 translation termination release factors RF1/PrfA and RF2/PrfB on the glutamine residue of the universally conserved GGQ motif.</text>
</comment>
<keyword evidence="9" id="KW-1185">Reference proteome</keyword>
<feature type="binding site" evidence="5">
    <location>
        <position position="146"/>
    </location>
    <ligand>
        <name>S-adenosyl-L-methionine</name>
        <dbReference type="ChEBI" id="CHEBI:59789"/>
    </ligand>
</feature>
<comment type="similarity">
    <text evidence="5">Belongs to the protein N5-glutamine methyltransferase family. PrmC subfamily.</text>
</comment>
<dbReference type="OrthoDB" id="9800643at2"/>
<proteinExistence type="inferred from homology"/>